<evidence type="ECO:0000256" key="1">
    <source>
        <dbReference type="SAM" id="MobiDB-lite"/>
    </source>
</evidence>
<name>A0A6P8UNI2_GYMAC</name>
<dbReference type="RefSeq" id="XP_034067422.1">
    <property type="nucleotide sequence ID" value="XM_034211531.1"/>
</dbReference>
<dbReference type="Proteomes" id="UP000515161">
    <property type="component" value="Unplaced"/>
</dbReference>
<protein>
    <submittedName>
        <fullName evidence="4">Uncharacterized protein LOC117543337</fullName>
    </submittedName>
</protein>
<dbReference type="PANTHER" id="PTHR33273">
    <property type="entry name" value="DOMAIN-CONTAINING PROTEIN, PUTATIVE-RELATED"/>
    <property type="match status" value="1"/>
</dbReference>
<evidence type="ECO:0000259" key="2">
    <source>
        <dbReference type="Pfam" id="PF14529"/>
    </source>
</evidence>
<dbReference type="AlphaFoldDB" id="A0A6P8UNI2"/>
<dbReference type="GO" id="GO:0003824">
    <property type="term" value="F:catalytic activity"/>
    <property type="evidence" value="ECO:0007669"/>
    <property type="project" value="InterPro"/>
</dbReference>
<dbReference type="InterPro" id="IPR005135">
    <property type="entry name" value="Endo/exonuclease/phosphatase"/>
</dbReference>
<dbReference type="OrthoDB" id="8933328at2759"/>
<dbReference type="SUPFAM" id="SSF56219">
    <property type="entry name" value="DNase I-like"/>
    <property type="match status" value="1"/>
</dbReference>
<feature type="domain" description="Endonuclease/exonuclease/phosphatase" evidence="2">
    <location>
        <begin position="103"/>
        <end position="214"/>
    </location>
</feature>
<dbReference type="PANTHER" id="PTHR33273:SF4">
    <property type="entry name" value="ENDONUCLEASE_EXONUCLEASE_PHOSPHATASE DOMAIN-CONTAINING PROTEIN"/>
    <property type="match status" value="1"/>
</dbReference>
<evidence type="ECO:0000313" key="3">
    <source>
        <dbReference type="Proteomes" id="UP000515161"/>
    </source>
</evidence>
<keyword evidence="3" id="KW-1185">Reference proteome</keyword>
<dbReference type="GeneID" id="117543337"/>
<accession>A0A6P8UNI2</accession>
<dbReference type="Gene3D" id="3.60.10.10">
    <property type="entry name" value="Endonuclease/exonuclease/phosphatase"/>
    <property type="match status" value="1"/>
</dbReference>
<dbReference type="KEGG" id="gacu:117543337"/>
<dbReference type="Pfam" id="PF14529">
    <property type="entry name" value="Exo_endo_phos_2"/>
    <property type="match status" value="1"/>
</dbReference>
<dbReference type="InterPro" id="IPR036691">
    <property type="entry name" value="Endo/exonu/phosph_ase_sf"/>
</dbReference>
<organism evidence="3 4">
    <name type="scientific">Gymnodraco acuticeps</name>
    <name type="common">Antarctic dragonfish</name>
    <dbReference type="NCBI Taxonomy" id="8218"/>
    <lineage>
        <taxon>Eukaryota</taxon>
        <taxon>Metazoa</taxon>
        <taxon>Chordata</taxon>
        <taxon>Craniata</taxon>
        <taxon>Vertebrata</taxon>
        <taxon>Euteleostomi</taxon>
        <taxon>Actinopterygii</taxon>
        <taxon>Neopterygii</taxon>
        <taxon>Teleostei</taxon>
        <taxon>Neoteleostei</taxon>
        <taxon>Acanthomorphata</taxon>
        <taxon>Eupercaria</taxon>
        <taxon>Perciformes</taxon>
        <taxon>Notothenioidei</taxon>
        <taxon>Bathydraconidae</taxon>
        <taxon>Gymnodraco</taxon>
    </lineage>
</organism>
<sequence length="397" mass="45111">MVFLILQWNARSLIANGQEFKTYIYQLKEKPDVICIQETWLTTHLDFIIGGYTAIRQDRNDGQGGGCAIFIREVMSYSRLTFKNSHDLEIVGVEVWINKRKISVLNFYNPCNKLKIEELDSLCQGNEIIWCGDFNAHNTMWGGRSTDYNGQVVEDLMEAKEFVCLNNGQGTRLNFRDGTESAIDLTLVTSELASGSSWEVLANNSIGSDHLPIIIKFDISNVVELDGIMRWTFSKANWEMFAELCDKEFDQIDMAGSIHEINEQFTSNIIKSANQTIGNKTGKLSKCVKMVPWWNKECNDAIRNKIRLFGKLRKTHSLHNLLEYKKAQAQVRNIVKRAKRECWRGFCSSIGRTTPLDKVWGMVKKMRGIRQQSNLPVLENGGEPATGAMDGEGRNSS</sequence>
<gene>
    <name evidence="4" type="primary">LOC117543337</name>
</gene>
<evidence type="ECO:0000313" key="4">
    <source>
        <dbReference type="RefSeq" id="XP_034067422.1"/>
    </source>
</evidence>
<proteinExistence type="predicted"/>
<dbReference type="InParanoid" id="A0A6P8UNI2"/>
<reference evidence="4" key="1">
    <citation type="submission" date="2025-08" db="UniProtKB">
        <authorList>
            <consortium name="RefSeq"/>
        </authorList>
    </citation>
    <scope>IDENTIFICATION</scope>
</reference>
<feature type="region of interest" description="Disordered" evidence="1">
    <location>
        <begin position="372"/>
        <end position="397"/>
    </location>
</feature>